<dbReference type="SUPFAM" id="SSF56112">
    <property type="entry name" value="Protein kinase-like (PK-like)"/>
    <property type="match status" value="1"/>
</dbReference>
<comment type="caution">
    <text evidence="1">The sequence shown here is derived from an EMBL/GenBank/DDBJ whole genome shotgun (WGS) entry which is preliminary data.</text>
</comment>
<dbReference type="InterPro" id="IPR011009">
    <property type="entry name" value="Kinase-like_dom_sf"/>
</dbReference>
<dbReference type="EMBL" id="BMIN01000009">
    <property type="protein sequence ID" value="GGD14588.1"/>
    <property type="molecule type" value="Genomic_DNA"/>
</dbReference>
<name>A0ABQ1Q671_9BACI</name>
<gene>
    <name evidence="1" type="ORF">GCM10011389_22770</name>
</gene>
<evidence type="ECO:0000313" key="1">
    <source>
        <dbReference type="EMBL" id="GGD14588.1"/>
    </source>
</evidence>
<keyword evidence="2" id="KW-1185">Reference proteome</keyword>
<proteinExistence type="predicted"/>
<sequence>MIREIISNWNRYCKEENFIGIGSTRKVYKVSDYVVKVNLHPIGYTQSKNELDLYNAMMEQGLYDLFARTYYVDEYISIQRYYEPLEMKYNQSFEIDLSREEKLIPNLYEEVLTLLDQEFNSFDLKDSSNYGLNNEGKLILIDYGMNKKLYEEQWVPSAENGILPQIDYDFCTVCESKKELRMYGENDRDKRCYSCGKE</sequence>
<evidence type="ECO:0000313" key="2">
    <source>
        <dbReference type="Proteomes" id="UP000642571"/>
    </source>
</evidence>
<reference evidence="2" key="1">
    <citation type="journal article" date="2019" name="Int. J. Syst. Evol. Microbiol.">
        <title>The Global Catalogue of Microorganisms (GCM) 10K type strain sequencing project: providing services to taxonomists for standard genome sequencing and annotation.</title>
        <authorList>
            <consortium name="The Broad Institute Genomics Platform"/>
            <consortium name="The Broad Institute Genome Sequencing Center for Infectious Disease"/>
            <person name="Wu L."/>
            <person name="Ma J."/>
        </authorList>
    </citation>
    <scope>NUCLEOTIDE SEQUENCE [LARGE SCALE GENOMIC DNA]</scope>
    <source>
        <strain evidence="2">CGMCC 1.15353</strain>
    </source>
</reference>
<evidence type="ECO:0008006" key="3">
    <source>
        <dbReference type="Google" id="ProtNLM"/>
    </source>
</evidence>
<organism evidence="1 2">
    <name type="scientific">Pontibacillus salipaludis</name>
    <dbReference type="NCBI Taxonomy" id="1697394"/>
    <lineage>
        <taxon>Bacteria</taxon>
        <taxon>Bacillati</taxon>
        <taxon>Bacillota</taxon>
        <taxon>Bacilli</taxon>
        <taxon>Bacillales</taxon>
        <taxon>Bacillaceae</taxon>
        <taxon>Pontibacillus</taxon>
    </lineage>
</organism>
<protein>
    <recommendedName>
        <fullName evidence="3">Protein kinase</fullName>
    </recommendedName>
</protein>
<dbReference type="Proteomes" id="UP000642571">
    <property type="component" value="Unassembled WGS sequence"/>
</dbReference>
<accession>A0ABQ1Q671</accession>